<dbReference type="GO" id="GO:0120010">
    <property type="term" value="P:intermembrane phospholipid transfer"/>
    <property type="evidence" value="ECO:0007669"/>
    <property type="project" value="TreeGrafter"/>
</dbReference>
<dbReference type="InterPro" id="IPR007428">
    <property type="entry name" value="MlaA"/>
</dbReference>
<sequence length="241" mass="26105">MRKLIAAAGTALLLAGCTTAPAPNDLDWDPHRSFNQTAHKVNVAADRVVVGPVARAYGEVTPPLLRRGITNVRDNWKLPGHVVQSALQGDGLQVAKSTTRFLVNTTFGLGGILDPAKDMDLPYEENGFNETFYAWGVPEGGYLEIPLGGPGTERDWTAWGLDIVSDPLNWVLPQEALTGLTVVGGLDLVRKRYEMDSIIEALLHQSANSYDATRIAYLQRMRASLGGGTSVDTLEDVYATE</sequence>
<keyword evidence="2 3" id="KW-0732">Signal</keyword>
<dbReference type="GO" id="GO:0016020">
    <property type="term" value="C:membrane"/>
    <property type="evidence" value="ECO:0007669"/>
    <property type="project" value="InterPro"/>
</dbReference>
<dbReference type="PROSITE" id="PS51257">
    <property type="entry name" value="PROKAR_LIPOPROTEIN"/>
    <property type="match status" value="1"/>
</dbReference>
<evidence type="ECO:0000256" key="1">
    <source>
        <dbReference type="ARBA" id="ARBA00010634"/>
    </source>
</evidence>
<keyword evidence="4" id="KW-0449">Lipoprotein</keyword>
<dbReference type="RefSeq" id="WP_184154251.1">
    <property type="nucleotide sequence ID" value="NZ_JACHFM010000005.1"/>
</dbReference>
<name>A0A840SLU7_9RHOB</name>
<feature type="signal peptide" evidence="3">
    <location>
        <begin position="1"/>
        <end position="22"/>
    </location>
</feature>
<accession>A0A840SLU7</accession>
<feature type="chain" id="PRO_5032648907" evidence="3">
    <location>
        <begin position="23"/>
        <end position="241"/>
    </location>
</feature>
<comment type="caution">
    <text evidence="4">The sequence shown here is derived from an EMBL/GenBank/DDBJ whole genome shotgun (WGS) entry which is preliminary data.</text>
</comment>
<dbReference type="AlphaFoldDB" id="A0A840SLU7"/>
<proteinExistence type="inferred from homology"/>
<keyword evidence="5" id="KW-1185">Reference proteome</keyword>
<dbReference type="PANTHER" id="PTHR30035">
    <property type="entry name" value="LIPOPROTEIN VACJ-RELATED"/>
    <property type="match status" value="1"/>
</dbReference>
<dbReference type="Proteomes" id="UP000549457">
    <property type="component" value="Unassembled WGS sequence"/>
</dbReference>
<evidence type="ECO:0000313" key="4">
    <source>
        <dbReference type="EMBL" id="MBB5224069.1"/>
    </source>
</evidence>
<gene>
    <name evidence="4" type="ORF">HNP73_004030</name>
</gene>
<dbReference type="EMBL" id="JACHFM010000005">
    <property type="protein sequence ID" value="MBB5224069.1"/>
    <property type="molecule type" value="Genomic_DNA"/>
</dbReference>
<dbReference type="PRINTS" id="PR01805">
    <property type="entry name" value="VACJLIPOPROT"/>
</dbReference>
<evidence type="ECO:0000313" key="5">
    <source>
        <dbReference type="Proteomes" id="UP000549457"/>
    </source>
</evidence>
<dbReference type="Pfam" id="PF04333">
    <property type="entry name" value="MlaA"/>
    <property type="match status" value="1"/>
</dbReference>
<protein>
    <submittedName>
        <fullName evidence="4">Phospholipid-binding lipoprotein MlaA</fullName>
    </submittedName>
</protein>
<evidence type="ECO:0000256" key="3">
    <source>
        <dbReference type="SAM" id="SignalP"/>
    </source>
</evidence>
<comment type="similarity">
    <text evidence="1">Belongs to the MlaA family.</text>
</comment>
<organism evidence="4 5">
    <name type="scientific">Amaricoccus macauensis</name>
    <dbReference type="NCBI Taxonomy" id="57001"/>
    <lineage>
        <taxon>Bacteria</taxon>
        <taxon>Pseudomonadati</taxon>
        <taxon>Pseudomonadota</taxon>
        <taxon>Alphaproteobacteria</taxon>
        <taxon>Rhodobacterales</taxon>
        <taxon>Paracoccaceae</taxon>
        <taxon>Amaricoccus</taxon>
    </lineage>
</organism>
<evidence type="ECO:0000256" key="2">
    <source>
        <dbReference type="ARBA" id="ARBA00022729"/>
    </source>
</evidence>
<dbReference type="PANTHER" id="PTHR30035:SF3">
    <property type="entry name" value="INTERMEMBRANE PHOSPHOLIPID TRANSPORT SYSTEM LIPOPROTEIN MLAA"/>
    <property type="match status" value="1"/>
</dbReference>
<reference evidence="4 5" key="1">
    <citation type="submission" date="2020-08" db="EMBL/GenBank/DDBJ databases">
        <title>Genomic Encyclopedia of Type Strains, Phase IV (KMG-IV): sequencing the most valuable type-strain genomes for metagenomic binning, comparative biology and taxonomic classification.</title>
        <authorList>
            <person name="Goeker M."/>
        </authorList>
    </citation>
    <scope>NUCLEOTIDE SEQUENCE [LARGE SCALE GENOMIC DNA]</scope>
    <source>
        <strain evidence="4 5">DSM 101730</strain>
    </source>
</reference>